<keyword evidence="3" id="KW-0067">ATP-binding</keyword>
<dbReference type="GO" id="GO:0006420">
    <property type="term" value="P:arginyl-tRNA aminoacylation"/>
    <property type="evidence" value="ECO:0007669"/>
    <property type="project" value="InterPro"/>
</dbReference>
<comment type="similarity">
    <text evidence="3">Belongs to the class-I aminoacyl-tRNA synthetase family.</text>
</comment>
<protein>
    <recommendedName>
        <fullName evidence="1">Probable arginine--tRNA ligase, mitochondrial</fullName>
    </recommendedName>
</protein>
<name>A0A183D7X2_9BILA</name>
<keyword evidence="3" id="KW-0436">Ligase</keyword>
<dbReference type="PANTHER" id="PTHR11956">
    <property type="entry name" value="ARGINYL-TRNA SYNTHETASE"/>
    <property type="match status" value="1"/>
</dbReference>
<evidence type="ECO:0000256" key="3">
    <source>
        <dbReference type="RuleBase" id="RU363038"/>
    </source>
</evidence>
<dbReference type="Gene3D" id="3.40.50.620">
    <property type="entry name" value="HUPs"/>
    <property type="match status" value="1"/>
</dbReference>
<evidence type="ECO:0000313" key="5">
    <source>
        <dbReference type="EMBL" id="VDK47491.1"/>
    </source>
</evidence>
<evidence type="ECO:0000313" key="6">
    <source>
        <dbReference type="Proteomes" id="UP000271098"/>
    </source>
</evidence>
<dbReference type="AlphaFoldDB" id="A0A183D7X2"/>
<keyword evidence="6" id="KW-1185">Reference proteome</keyword>
<sequence length="171" mass="19686">MEHGAEDKCYAEANKLAENCCEFRQTAHDILASMENALLHGYHNEHLSFWKTSRLLSHKHLSSFYRLMNLSFDAECFESDCVASAQQLVSAMLNEGHAEVHDGAVLVKSKEHEKPIVVRKSNNTTLYLSRDLASLLSRERQYMADEYLYVVDHAQRQHFLNLKQLLCIMGR</sequence>
<evidence type="ECO:0000256" key="1">
    <source>
        <dbReference type="ARBA" id="ARBA00039495"/>
    </source>
</evidence>
<accession>A0A183D7X2</accession>
<evidence type="ECO:0000259" key="4">
    <source>
        <dbReference type="Pfam" id="PF00750"/>
    </source>
</evidence>
<dbReference type="SUPFAM" id="SSF52374">
    <property type="entry name" value="Nucleotidylyl transferase"/>
    <property type="match status" value="1"/>
</dbReference>
<dbReference type="GO" id="GO:0005739">
    <property type="term" value="C:mitochondrion"/>
    <property type="evidence" value="ECO:0007669"/>
    <property type="project" value="TreeGrafter"/>
</dbReference>
<dbReference type="InterPro" id="IPR035684">
    <property type="entry name" value="ArgRS_core"/>
</dbReference>
<dbReference type="GO" id="GO:0004814">
    <property type="term" value="F:arginine-tRNA ligase activity"/>
    <property type="evidence" value="ECO:0007669"/>
    <property type="project" value="InterPro"/>
</dbReference>
<keyword evidence="3" id="KW-0547">Nucleotide-binding</keyword>
<dbReference type="GO" id="GO:0032543">
    <property type="term" value="P:mitochondrial translation"/>
    <property type="evidence" value="ECO:0007669"/>
    <property type="project" value="TreeGrafter"/>
</dbReference>
<feature type="domain" description="Arginyl-tRNA synthetase catalytic core" evidence="4">
    <location>
        <begin position="8"/>
        <end position="161"/>
    </location>
</feature>
<dbReference type="InterPro" id="IPR001278">
    <property type="entry name" value="Arg-tRNA-ligase"/>
</dbReference>
<proteinExistence type="inferred from homology"/>
<dbReference type="InterPro" id="IPR014729">
    <property type="entry name" value="Rossmann-like_a/b/a_fold"/>
</dbReference>
<organism evidence="7">
    <name type="scientific">Gongylonema pulchrum</name>
    <dbReference type="NCBI Taxonomy" id="637853"/>
    <lineage>
        <taxon>Eukaryota</taxon>
        <taxon>Metazoa</taxon>
        <taxon>Ecdysozoa</taxon>
        <taxon>Nematoda</taxon>
        <taxon>Chromadorea</taxon>
        <taxon>Rhabditida</taxon>
        <taxon>Spirurina</taxon>
        <taxon>Spiruromorpha</taxon>
        <taxon>Spiruroidea</taxon>
        <taxon>Gongylonematidae</taxon>
        <taxon>Gongylonema</taxon>
    </lineage>
</organism>
<dbReference type="PANTHER" id="PTHR11956:SF11">
    <property type="entry name" value="ARGININE--TRNA LIGASE, MITOCHONDRIAL-RELATED"/>
    <property type="match status" value="1"/>
</dbReference>
<dbReference type="Pfam" id="PF00750">
    <property type="entry name" value="tRNA-synt_1d"/>
    <property type="match status" value="1"/>
</dbReference>
<keyword evidence="3" id="KW-0030">Aminoacyl-tRNA synthetase</keyword>
<dbReference type="EMBL" id="UYRT01009475">
    <property type="protein sequence ID" value="VDK47491.1"/>
    <property type="molecule type" value="Genomic_DNA"/>
</dbReference>
<evidence type="ECO:0000313" key="7">
    <source>
        <dbReference type="WBParaSite" id="GPUH_0000482001-mRNA-1"/>
    </source>
</evidence>
<evidence type="ECO:0000256" key="2">
    <source>
        <dbReference type="ARBA" id="ARBA00049595"/>
    </source>
</evidence>
<reference evidence="5 6" key="2">
    <citation type="submission" date="2018-11" db="EMBL/GenBank/DDBJ databases">
        <authorList>
            <consortium name="Pathogen Informatics"/>
        </authorList>
    </citation>
    <scope>NUCLEOTIDE SEQUENCE [LARGE SCALE GENOMIC DNA]</scope>
</reference>
<reference evidence="7" key="1">
    <citation type="submission" date="2016-06" db="UniProtKB">
        <authorList>
            <consortium name="WormBaseParasite"/>
        </authorList>
    </citation>
    <scope>IDENTIFICATION</scope>
</reference>
<dbReference type="WBParaSite" id="GPUH_0000482001-mRNA-1">
    <property type="protein sequence ID" value="GPUH_0000482001-mRNA-1"/>
    <property type="gene ID" value="GPUH_0000482001"/>
</dbReference>
<comment type="function">
    <text evidence="2">Catalyzes the attachment of arginine to tRNA(Arg) in a two-step reaction: arginine is first activated by ATP to form Arg-AMP and then transferred to the acceptor end of tRNA(Arg).</text>
</comment>
<keyword evidence="3" id="KW-0648">Protein biosynthesis</keyword>
<dbReference type="Proteomes" id="UP000271098">
    <property type="component" value="Unassembled WGS sequence"/>
</dbReference>
<gene>
    <name evidence="5" type="ORF">GPUH_LOCUS4811</name>
</gene>
<dbReference type="OrthoDB" id="68056at2759"/>
<dbReference type="GO" id="GO:0005524">
    <property type="term" value="F:ATP binding"/>
    <property type="evidence" value="ECO:0007669"/>
    <property type="project" value="UniProtKB-KW"/>
</dbReference>